<evidence type="ECO:0000313" key="1">
    <source>
        <dbReference type="EMBL" id="RZQ59319.1"/>
    </source>
</evidence>
<comment type="caution">
    <text evidence="1">The sequence shown here is derived from an EMBL/GenBank/DDBJ whole genome shotgun (WGS) entry which is preliminary data.</text>
</comment>
<organism evidence="1 2">
    <name type="scientific">Amycolatopsis suaedae</name>
    <dbReference type="NCBI Taxonomy" id="2510978"/>
    <lineage>
        <taxon>Bacteria</taxon>
        <taxon>Bacillati</taxon>
        <taxon>Actinomycetota</taxon>
        <taxon>Actinomycetes</taxon>
        <taxon>Pseudonocardiales</taxon>
        <taxon>Pseudonocardiaceae</taxon>
        <taxon>Amycolatopsis</taxon>
    </lineage>
</organism>
<dbReference type="AlphaFoldDB" id="A0A4Q7IY05"/>
<protein>
    <submittedName>
        <fullName evidence="1">Uncharacterized protein</fullName>
    </submittedName>
</protein>
<keyword evidence="2" id="KW-1185">Reference proteome</keyword>
<dbReference type="Proteomes" id="UP000292003">
    <property type="component" value="Unassembled WGS sequence"/>
</dbReference>
<reference evidence="1 2" key="1">
    <citation type="submission" date="2019-02" db="EMBL/GenBank/DDBJ databases">
        <title>Draft genome sequence of Amycolatopsis sp. 8-3EHSu isolated from roots of Suaeda maritima.</title>
        <authorList>
            <person name="Duangmal K."/>
            <person name="Chantavorakit T."/>
        </authorList>
    </citation>
    <scope>NUCLEOTIDE SEQUENCE [LARGE SCALE GENOMIC DNA]</scope>
    <source>
        <strain evidence="1 2">8-3EHSu</strain>
    </source>
</reference>
<dbReference type="EMBL" id="SFCC01000026">
    <property type="protein sequence ID" value="RZQ59319.1"/>
    <property type="molecule type" value="Genomic_DNA"/>
</dbReference>
<proteinExistence type="predicted"/>
<accession>A0A4Q7IY05</accession>
<evidence type="ECO:0000313" key="2">
    <source>
        <dbReference type="Proteomes" id="UP000292003"/>
    </source>
</evidence>
<sequence length="81" mass="8525">MRITVHIDRVVLDGVGGPGDAAAVGEALRTELARLAGDGNFRDARRVTAPDVRLGPVWNPASAGRDIARSIHSGLNERRGA</sequence>
<name>A0A4Q7IY05_9PSEU</name>
<gene>
    <name evidence="1" type="ORF">EWH70_34595</name>
</gene>
<dbReference type="RefSeq" id="WP_130479823.1">
    <property type="nucleotide sequence ID" value="NZ_SFCC01000026.1"/>
</dbReference>